<reference evidence="3 4" key="1">
    <citation type="submission" date="2022-10" db="EMBL/GenBank/DDBJ databases">
        <title>Draft genome sequence of Streptomyces sp. YSPA8.</title>
        <authorList>
            <person name="Moriuchi R."/>
            <person name="Dohra H."/>
            <person name="Yamamura H."/>
            <person name="Kodani S."/>
        </authorList>
    </citation>
    <scope>NUCLEOTIDE SEQUENCE [LARGE SCALE GENOMIC DNA]</scope>
    <source>
        <strain evidence="3 4">YSPA8</strain>
    </source>
</reference>
<evidence type="ECO:0000259" key="2">
    <source>
        <dbReference type="Pfam" id="PF00561"/>
    </source>
</evidence>
<keyword evidence="4" id="KW-1185">Reference proteome</keyword>
<evidence type="ECO:0000256" key="1">
    <source>
        <dbReference type="SAM" id="MobiDB-lite"/>
    </source>
</evidence>
<dbReference type="PANTHER" id="PTHR43433">
    <property type="entry name" value="HYDROLASE, ALPHA/BETA FOLD FAMILY PROTEIN"/>
    <property type="match status" value="1"/>
</dbReference>
<feature type="region of interest" description="Disordered" evidence="1">
    <location>
        <begin position="264"/>
        <end position="284"/>
    </location>
</feature>
<dbReference type="PRINTS" id="PR00111">
    <property type="entry name" value="ABHYDROLASE"/>
</dbReference>
<dbReference type="InterPro" id="IPR000073">
    <property type="entry name" value="AB_hydrolase_1"/>
</dbReference>
<dbReference type="EMBL" id="BSBI01000005">
    <property type="protein sequence ID" value="GLF95466.1"/>
    <property type="molecule type" value="Genomic_DNA"/>
</dbReference>
<dbReference type="SUPFAM" id="SSF53474">
    <property type="entry name" value="alpha/beta-Hydrolases"/>
    <property type="match status" value="1"/>
</dbReference>
<gene>
    <name evidence="3" type="ORF">SYYSPA8_14235</name>
</gene>
<dbReference type="InterPro" id="IPR050471">
    <property type="entry name" value="AB_hydrolase"/>
</dbReference>
<organism evidence="3 4">
    <name type="scientific">Streptomyces yaizuensis</name>
    <dbReference type="NCBI Taxonomy" id="2989713"/>
    <lineage>
        <taxon>Bacteria</taxon>
        <taxon>Bacillati</taxon>
        <taxon>Actinomycetota</taxon>
        <taxon>Actinomycetes</taxon>
        <taxon>Kitasatosporales</taxon>
        <taxon>Streptomycetaceae</taxon>
        <taxon>Streptomyces</taxon>
    </lineage>
</organism>
<dbReference type="Proteomes" id="UP001291653">
    <property type="component" value="Unassembled WGS sequence"/>
</dbReference>
<evidence type="ECO:0000313" key="3">
    <source>
        <dbReference type="EMBL" id="GLF95466.1"/>
    </source>
</evidence>
<feature type="domain" description="AB hydrolase-1" evidence="2">
    <location>
        <begin position="13"/>
        <end position="242"/>
    </location>
</feature>
<dbReference type="GO" id="GO:0016787">
    <property type="term" value="F:hydrolase activity"/>
    <property type="evidence" value="ECO:0007669"/>
    <property type="project" value="UniProtKB-KW"/>
</dbReference>
<dbReference type="RefSeq" id="WP_323447527.1">
    <property type="nucleotide sequence ID" value="NZ_BSBI01000005.1"/>
</dbReference>
<dbReference type="InterPro" id="IPR029058">
    <property type="entry name" value="AB_hydrolase_fold"/>
</dbReference>
<name>A0ABQ5NZS1_9ACTN</name>
<dbReference type="Gene3D" id="3.40.50.1820">
    <property type="entry name" value="alpha/beta hydrolase"/>
    <property type="match status" value="1"/>
</dbReference>
<keyword evidence="3" id="KW-0378">Hydrolase</keyword>
<evidence type="ECO:0000313" key="4">
    <source>
        <dbReference type="Proteomes" id="UP001291653"/>
    </source>
</evidence>
<protein>
    <submittedName>
        <fullName evidence="3">Alpha/beta fold hydrolase</fullName>
    </submittedName>
</protein>
<accession>A0ABQ5NZS1</accession>
<dbReference type="PANTHER" id="PTHR43433:SF5">
    <property type="entry name" value="AB HYDROLASE-1 DOMAIN-CONTAINING PROTEIN"/>
    <property type="match status" value="1"/>
</dbReference>
<dbReference type="Pfam" id="PF00561">
    <property type="entry name" value="Abhydrolase_1"/>
    <property type="match status" value="1"/>
</dbReference>
<proteinExistence type="predicted"/>
<comment type="caution">
    <text evidence="3">The sequence shown here is derived from an EMBL/GenBank/DDBJ whole genome shotgun (WGS) entry which is preliminary data.</text>
</comment>
<sequence length="284" mass="29254">MLHHHLAGPAGAPPLILGPSLGTSTAVWERQLPALSRRFRVLRFDLPGHGGSRADVLPAPEPGRTTVEDLASLVLAVADHHGWDRFHYAGISLGGAIGARLAAHCPRRVASLALVCSSARFGPPEPWYERAGLVRLRGTAPLLETSPARWFAATEAAADTETRTPFARGLLGDLAGADPVGYAACCDALAAYDLRPDLHRITAPTLVVGGSRDSATPVAHARELAEGIPGSSLAVIDCGHLAAERPGELRAALTAHLDAAAAAAPPAAPPVSAPGNGTRLPPPG</sequence>